<keyword evidence="21" id="KW-1185">Reference proteome</keyword>
<feature type="binding site" evidence="11 14">
    <location>
        <position position="587"/>
    </location>
    <ligand>
        <name>ATP</name>
        <dbReference type="ChEBI" id="CHEBI:30616"/>
    </ligand>
</feature>
<dbReference type="SMART" id="SM00055">
    <property type="entry name" value="FCH"/>
    <property type="match status" value="1"/>
</dbReference>
<comment type="subcellular location">
    <subcellularLocation>
        <location evidence="9">Cytoplasm</location>
        <location evidence="9">Cytoskeleton</location>
    </subcellularLocation>
</comment>
<dbReference type="Gene3D" id="3.30.505.10">
    <property type="entry name" value="SH2 domain"/>
    <property type="match status" value="1"/>
</dbReference>
<dbReference type="Gene3D" id="1.10.510.10">
    <property type="entry name" value="Transferase(Phosphotransferase) domain 1"/>
    <property type="match status" value="2"/>
</dbReference>
<name>A0A670KL04_PODMU</name>
<keyword evidence="12" id="KW-0727">SH2 domain</keyword>
<dbReference type="PRINTS" id="PR00401">
    <property type="entry name" value="SH2DOMAIN"/>
</dbReference>
<dbReference type="InterPro" id="IPR036860">
    <property type="entry name" value="SH2_dom_sf"/>
</dbReference>
<evidence type="ECO:0000313" key="21">
    <source>
        <dbReference type="Proteomes" id="UP000472272"/>
    </source>
</evidence>
<evidence type="ECO:0000256" key="2">
    <source>
        <dbReference type="ARBA" id="ARBA00022679"/>
    </source>
</evidence>
<keyword evidence="6 13" id="KW-0175">Coiled coil</keyword>
<dbReference type="PANTHER" id="PTHR24418">
    <property type="entry name" value="TYROSINE-PROTEIN KINASE"/>
    <property type="match status" value="1"/>
</dbReference>
<accession>A0A670KL04</accession>
<evidence type="ECO:0000313" key="20">
    <source>
        <dbReference type="Ensembl" id="ENSPMRP00000035377.1"/>
    </source>
</evidence>
<dbReference type="GO" id="GO:0005856">
    <property type="term" value="C:cytoskeleton"/>
    <property type="evidence" value="ECO:0007669"/>
    <property type="project" value="UniProtKB-SubCell"/>
</dbReference>
<evidence type="ECO:0000256" key="11">
    <source>
        <dbReference type="PIRSR" id="PIRSR000632-2"/>
    </source>
</evidence>
<keyword evidence="2 9" id="KW-0808">Transferase</keyword>
<dbReference type="InterPro" id="IPR000719">
    <property type="entry name" value="Prot_kinase_dom"/>
</dbReference>
<dbReference type="Gene3D" id="1.20.1270.60">
    <property type="entry name" value="Arfaptin homology (AH) domain/BAR domain"/>
    <property type="match status" value="1"/>
</dbReference>
<evidence type="ECO:0000256" key="7">
    <source>
        <dbReference type="ARBA" id="ARBA00023137"/>
    </source>
</evidence>
<dbReference type="InterPro" id="IPR001060">
    <property type="entry name" value="FCH_dom"/>
</dbReference>
<dbReference type="InterPro" id="IPR027267">
    <property type="entry name" value="AH/BAR_dom_sf"/>
</dbReference>
<keyword evidence="9" id="KW-0206">Cytoskeleton</keyword>
<dbReference type="SUPFAM" id="SSF55550">
    <property type="entry name" value="SH2 domain"/>
    <property type="match status" value="1"/>
</dbReference>
<reference evidence="20" key="3">
    <citation type="submission" date="2025-09" db="UniProtKB">
        <authorList>
            <consortium name="Ensembl"/>
        </authorList>
    </citation>
    <scope>IDENTIFICATION</scope>
</reference>
<feature type="region of interest" description="Disordered" evidence="16">
    <location>
        <begin position="140"/>
        <end position="164"/>
    </location>
</feature>
<dbReference type="GO" id="GO:0005524">
    <property type="term" value="F:ATP binding"/>
    <property type="evidence" value="ECO:0007669"/>
    <property type="project" value="UniProtKB-UniRule"/>
</dbReference>
<evidence type="ECO:0000256" key="6">
    <source>
        <dbReference type="ARBA" id="ARBA00023054"/>
    </source>
</evidence>
<dbReference type="Gene3D" id="1.10.287.160">
    <property type="entry name" value="HR1 repeat"/>
    <property type="match status" value="1"/>
</dbReference>
<evidence type="ECO:0000256" key="13">
    <source>
        <dbReference type="PROSITE-ProRule" id="PRU01077"/>
    </source>
</evidence>
<dbReference type="CDD" id="cd07685">
    <property type="entry name" value="F-BAR_Fes"/>
    <property type="match status" value="1"/>
</dbReference>
<dbReference type="PIRSF" id="PIRSF000632">
    <property type="entry name" value="TyrPK_fps"/>
    <property type="match status" value="1"/>
</dbReference>
<evidence type="ECO:0000256" key="16">
    <source>
        <dbReference type="SAM" id="MobiDB-lite"/>
    </source>
</evidence>
<feature type="domain" description="F-BAR" evidence="19">
    <location>
        <begin position="1"/>
        <end position="257"/>
    </location>
</feature>
<dbReference type="InterPro" id="IPR035849">
    <property type="entry name" value="Fes/Fps/Fer_SH2"/>
</dbReference>
<dbReference type="FunFam" id="3.30.200.20:FF:000089">
    <property type="entry name" value="Tyrosine-protein kinase"/>
    <property type="match status" value="1"/>
</dbReference>
<dbReference type="Ensembl" id="ENSPMRT00000037505.1">
    <property type="protein sequence ID" value="ENSPMRP00000035377.1"/>
    <property type="gene ID" value="ENSPMRG00000022872.1"/>
</dbReference>
<keyword evidence="9" id="KW-0963">Cytoplasm</keyword>
<feature type="region of interest" description="Disordered" evidence="16">
    <location>
        <begin position="388"/>
        <end position="414"/>
    </location>
</feature>
<feature type="domain" description="Protein kinase" evidence="18">
    <location>
        <begin position="558"/>
        <end position="804"/>
    </location>
</feature>
<dbReference type="SMART" id="SM00252">
    <property type="entry name" value="SH2"/>
    <property type="match status" value="1"/>
</dbReference>
<evidence type="ECO:0000256" key="15">
    <source>
        <dbReference type="SAM" id="Coils"/>
    </source>
</evidence>
<dbReference type="InterPro" id="IPR017441">
    <property type="entry name" value="Protein_kinase_ATP_BS"/>
</dbReference>
<dbReference type="Proteomes" id="UP000472272">
    <property type="component" value="Chromosome 14"/>
</dbReference>
<evidence type="ECO:0000256" key="8">
    <source>
        <dbReference type="ARBA" id="ARBA00051245"/>
    </source>
</evidence>
<dbReference type="SUPFAM" id="SSF103657">
    <property type="entry name" value="BAR/IMD domain-like"/>
    <property type="match status" value="1"/>
</dbReference>
<feature type="binding site" evidence="11">
    <location>
        <begin position="564"/>
        <end position="572"/>
    </location>
    <ligand>
        <name>ATP</name>
        <dbReference type="ChEBI" id="CHEBI:30616"/>
    </ligand>
</feature>
<evidence type="ECO:0000256" key="9">
    <source>
        <dbReference type="PIRNR" id="PIRNR000632"/>
    </source>
</evidence>
<dbReference type="PROSITE" id="PS50001">
    <property type="entry name" value="SH2"/>
    <property type="match status" value="1"/>
</dbReference>
<evidence type="ECO:0000256" key="3">
    <source>
        <dbReference type="ARBA" id="ARBA00022741"/>
    </source>
</evidence>
<evidence type="ECO:0000259" key="17">
    <source>
        <dbReference type="PROSITE" id="PS50001"/>
    </source>
</evidence>
<dbReference type="Pfam" id="PF07714">
    <property type="entry name" value="PK_Tyr_Ser-Thr"/>
    <property type="match status" value="1"/>
</dbReference>
<dbReference type="PROSITE" id="PS50011">
    <property type="entry name" value="PROTEIN_KINASE_DOM"/>
    <property type="match status" value="1"/>
</dbReference>
<dbReference type="FunFam" id="3.30.505.10:FF:000020">
    <property type="entry name" value="Tyrosine-protein kinase"/>
    <property type="match status" value="1"/>
</dbReference>
<reference evidence="20" key="2">
    <citation type="submission" date="2025-08" db="UniProtKB">
        <authorList>
            <consortium name="Ensembl"/>
        </authorList>
    </citation>
    <scope>IDENTIFICATION</scope>
</reference>
<evidence type="ECO:0000256" key="12">
    <source>
        <dbReference type="PROSITE-ProRule" id="PRU00191"/>
    </source>
</evidence>
<feature type="coiled-coil region" evidence="15">
    <location>
        <begin position="293"/>
        <end position="327"/>
    </location>
</feature>
<proteinExistence type="inferred from homology"/>
<dbReference type="PROSITE" id="PS51741">
    <property type="entry name" value="F_BAR"/>
    <property type="match status" value="1"/>
</dbReference>
<evidence type="ECO:0000259" key="18">
    <source>
        <dbReference type="PROSITE" id="PS50011"/>
    </source>
</evidence>
<dbReference type="AlphaFoldDB" id="A0A670KL04"/>
<dbReference type="PROSITE" id="PS00107">
    <property type="entry name" value="PROTEIN_KINASE_ATP"/>
    <property type="match status" value="1"/>
</dbReference>
<dbReference type="OMA" id="QNTENMY"/>
<dbReference type="Pfam" id="PF00611">
    <property type="entry name" value="FCH"/>
    <property type="match status" value="1"/>
</dbReference>
<keyword evidence="4 9" id="KW-0418">Kinase</keyword>
<protein>
    <recommendedName>
        <fullName evidence="9">Tyrosine-protein kinase</fullName>
        <ecNumber evidence="9">2.7.10.2</ecNumber>
    </recommendedName>
</protein>
<dbReference type="GO" id="GO:0004715">
    <property type="term" value="F:non-membrane spanning protein tyrosine kinase activity"/>
    <property type="evidence" value="ECO:0007669"/>
    <property type="project" value="UniProtKB-EC"/>
</dbReference>
<dbReference type="EC" id="2.7.10.2" evidence="9"/>
<evidence type="ECO:0000256" key="14">
    <source>
        <dbReference type="PROSITE-ProRule" id="PRU10141"/>
    </source>
</evidence>
<evidence type="ECO:0000256" key="10">
    <source>
        <dbReference type="PIRSR" id="PIRSR000632-1"/>
    </source>
</evidence>
<evidence type="ECO:0000256" key="4">
    <source>
        <dbReference type="ARBA" id="ARBA00022777"/>
    </source>
</evidence>
<keyword evidence="5 9" id="KW-0067">ATP-binding</keyword>
<keyword evidence="7 9" id="KW-0829">Tyrosine-protein kinase</keyword>
<dbReference type="InterPro" id="IPR016250">
    <property type="entry name" value="Tyr-prot_kinase_Fes/Fps"/>
</dbReference>
<keyword evidence="3 9" id="KW-0547">Nucleotide-binding</keyword>
<dbReference type="InterPro" id="IPR031160">
    <property type="entry name" value="F_BAR_dom"/>
</dbReference>
<dbReference type="GeneTree" id="ENSGT00940000158881"/>
<dbReference type="CDD" id="cd10361">
    <property type="entry name" value="SH2_Fps_family"/>
    <property type="match status" value="1"/>
</dbReference>
<dbReference type="SUPFAM" id="SSF56112">
    <property type="entry name" value="Protein kinase-like (PK-like)"/>
    <property type="match status" value="1"/>
</dbReference>
<dbReference type="InterPro" id="IPR000980">
    <property type="entry name" value="SH2"/>
</dbReference>
<keyword evidence="1" id="KW-0597">Phosphoprotein</keyword>
<dbReference type="Gene3D" id="3.30.200.20">
    <property type="entry name" value="Phosphorylase Kinase, domain 1"/>
    <property type="match status" value="1"/>
</dbReference>
<evidence type="ECO:0000256" key="1">
    <source>
        <dbReference type="ARBA" id="ARBA00022553"/>
    </source>
</evidence>
<dbReference type="InterPro" id="IPR011009">
    <property type="entry name" value="Kinase-like_dom_sf"/>
</dbReference>
<feature type="active site" description="Proton acceptor" evidence="10">
    <location>
        <position position="683"/>
    </location>
</feature>
<dbReference type="Pfam" id="PF00017">
    <property type="entry name" value="SH2"/>
    <property type="match status" value="1"/>
</dbReference>
<evidence type="ECO:0000256" key="5">
    <source>
        <dbReference type="ARBA" id="ARBA00022840"/>
    </source>
</evidence>
<dbReference type="InterPro" id="IPR001245">
    <property type="entry name" value="Ser-Thr/Tyr_kinase_cat_dom"/>
</dbReference>
<dbReference type="InterPro" id="IPR050198">
    <property type="entry name" value="Non-receptor_tyrosine_kinases"/>
</dbReference>
<sequence>MGFELALGCPEGHSALLQLQEAELRLLEGLRKWMGQRAKSDREYAALLHQMHSQAGKQESGGQPSNSQCWWSLVTQTEALSQILQRHAEALVSGPLHKLGQLIRDKQQLRRSYSEQWQHMSQDFLRTTQQEPERLKAQYRSHVRESAQAKRKYQEASKEKDREKAKDRYVRSLWKLYSLHNQYVLALKAAEVQHNHHYQHTLPGVLQSLHSLHQEMAHITKGTLQEYASITSLVQEEMVTVHQAMGRAIERLRPDVEYEGFHPQCGNEAPAVVTFDTSLLEEMETEGLKAGELQLNELTLESMQHTLTSLEEELANATESTQGHQQRTQILKAEIQKEEAAVSPGERILLLGKRQALHEAQHQSHLAQGTQDKLQAQRDLLWHRLDKLGTREPPPAPALQEDNQSVSSGEAERDGGRIPALEVLKQHFSGIFRPRLTLPPPVPLLPEVQKPLGQQAWYHGAIPRMEVQRLLQASGDFLVRESQGKQEYVLSVLWDAQPRHFILQSADNMYRLEGEAFPTIPLLIDHFLKTKQPITKKSGVVLGKPIIKDKWVLDHEDVLLGERIGQGNFGEVFSGRLRCDNTPVAVKSCRETLPPELKARFLQEARILKQYNHPNIVRLIGVCTQKHPIYIVMELVQGKPRVTSCLSWRNEGAQLRVKDLLKMMENAAAGMEYLASKTASTRDLAARNCLVTEKNALKISDFGMSREQEDGIYASTGGMKQIPVKWTAPEALSHGTHSCSSRPTCFSIHLPAPSSCDLAVSFPIPGMRLSIPDLCPEVVYQLMQKCWEYEPQNRPSFSTIHQELVVILKKQR</sequence>
<evidence type="ECO:0000259" key="19">
    <source>
        <dbReference type="PROSITE" id="PS51741"/>
    </source>
</evidence>
<comment type="similarity">
    <text evidence="9">Belongs to the protein kinase superfamily. Tyr protein kinase family. Fes/fps subfamily.</text>
</comment>
<reference evidence="20 21" key="1">
    <citation type="journal article" date="2019" name="Proc. Natl. Acad. Sci. U.S.A.">
        <title>Regulatory changes in pterin and carotenoid genes underlie balanced color polymorphisms in the wall lizard.</title>
        <authorList>
            <person name="Andrade P."/>
            <person name="Pinho C."/>
            <person name="Perez I de Lanuza G."/>
            <person name="Afonso S."/>
            <person name="Brejcha J."/>
            <person name="Rubin C.J."/>
            <person name="Wallerman O."/>
            <person name="Pereira P."/>
            <person name="Sabatino S.J."/>
            <person name="Bellati A."/>
            <person name="Pellitteri-Rosa D."/>
            <person name="Bosakova Z."/>
            <person name="Bunikis I."/>
            <person name="Carretero M.A."/>
            <person name="Feiner N."/>
            <person name="Marsik P."/>
            <person name="Pauperio F."/>
            <person name="Salvi D."/>
            <person name="Soler L."/>
            <person name="While G.M."/>
            <person name="Uller T."/>
            <person name="Font E."/>
            <person name="Andersson L."/>
            <person name="Carneiro M."/>
        </authorList>
    </citation>
    <scope>NUCLEOTIDE SEQUENCE</scope>
</reference>
<feature type="domain" description="SH2" evidence="17">
    <location>
        <begin position="457"/>
        <end position="546"/>
    </location>
</feature>
<comment type="catalytic activity">
    <reaction evidence="8 9">
        <text>L-tyrosyl-[protein] + ATP = O-phospho-L-tyrosyl-[protein] + ADP + H(+)</text>
        <dbReference type="Rhea" id="RHEA:10596"/>
        <dbReference type="Rhea" id="RHEA-COMP:10136"/>
        <dbReference type="Rhea" id="RHEA-COMP:20101"/>
        <dbReference type="ChEBI" id="CHEBI:15378"/>
        <dbReference type="ChEBI" id="CHEBI:30616"/>
        <dbReference type="ChEBI" id="CHEBI:46858"/>
        <dbReference type="ChEBI" id="CHEBI:61978"/>
        <dbReference type="ChEBI" id="CHEBI:456216"/>
        <dbReference type="EC" id="2.7.10.2"/>
    </reaction>
</comment>
<organism evidence="20 21">
    <name type="scientific">Podarcis muralis</name>
    <name type="common">Wall lizard</name>
    <name type="synonym">Lacerta muralis</name>
    <dbReference type="NCBI Taxonomy" id="64176"/>
    <lineage>
        <taxon>Eukaryota</taxon>
        <taxon>Metazoa</taxon>
        <taxon>Chordata</taxon>
        <taxon>Craniata</taxon>
        <taxon>Vertebrata</taxon>
        <taxon>Euteleostomi</taxon>
        <taxon>Lepidosauria</taxon>
        <taxon>Squamata</taxon>
        <taxon>Bifurcata</taxon>
        <taxon>Unidentata</taxon>
        <taxon>Episquamata</taxon>
        <taxon>Laterata</taxon>
        <taxon>Lacertibaenia</taxon>
        <taxon>Lacertidae</taxon>
        <taxon>Podarcis</taxon>
    </lineage>
</organism>